<reference evidence="1" key="2">
    <citation type="submission" date="2015-03" db="UniProtKB">
        <authorList>
            <consortium name="EnsemblPlants"/>
        </authorList>
    </citation>
    <scope>IDENTIFICATION</scope>
</reference>
<proteinExistence type="predicted"/>
<dbReference type="Gramene" id="OBART05G18600.1">
    <property type="protein sequence ID" value="OBART05G18600.1"/>
    <property type="gene ID" value="OBART05G18600"/>
</dbReference>
<keyword evidence="2" id="KW-1185">Reference proteome</keyword>
<dbReference type="Proteomes" id="UP000026960">
    <property type="component" value="Chromosome 5"/>
</dbReference>
<dbReference type="PaxDb" id="65489-OBART05G18600.1"/>
<evidence type="ECO:0000313" key="2">
    <source>
        <dbReference type="Proteomes" id="UP000026960"/>
    </source>
</evidence>
<dbReference type="AlphaFoldDB" id="A0A0D3G8D0"/>
<name>A0A0D3G8D0_9ORYZ</name>
<reference evidence="1" key="1">
    <citation type="journal article" date="2009" name="Rice">
        <title>De Novo Next Generation Sequencing of Plant Genomes.</title>
        <authorList>
            <person name="Rounsley S."/>
            <person name="Marri P.R."/>
            <person name="Yu Y."/>
            <person name="He R."/>
            <person name="Sisneros N."/>
            <person name="Goicoechea J.L."/>
            <person name="Lee S.J."/>
            <person name="Angelova A."/>
            <person name="Kudrna D."/>
            <person name="Luo M."/>
            <person name="Affourtit J."/>
            <person name="Desany B."/>
            <person name="Knight J."/>
            <person name="Niazi F."/>
            <person name="Egholm M."/>
            <person name="Wing R.A."/>
        </authorList>
    </citation>
    <scope>NUCLEOTIDE SEQUENCE [LARGE SCALE GENOMIC DNA]</scope>
    <source>
        <strain evidence="1">cv. IRGC 105608</strain>
    </source>
</reference>
<evidence type="ECO:0000313" key="1">
    <source>
        <dbReference type="EnsemblPlants" id="OBART05G18600.1"/>
    </source>
</evidence>
<dbReference type="EnsemblPlants" id="OBART05G18600.1">
    <property type="protein sequence ID" value="OBART05G18600.1"/>
    <property type="gene ID" value="OBART05G18600"/>
</dbReference>
<protein>
    <submittedName>
        <fullName evidence="1">Uncharacterized protein</fullName>
    </submittedName>
</protein>
<dbReference type="HOGENOM" id="CLU_1920307_0_0_1"/>
<organism evidence="1">
    <name type="scientific">Oryza barthii</name>
    <dbReference type="NCBI Taxonomy" id="65489"/>
    <lineage>
        <taxon>Eukaryota</taxon>
        <taxon>Viridiplantae</taxon>
        <taxon>Streptophyta</taxon>
        <taxon>Embryophyta</taxon>
        <taxon>Tracheophyta</taxon>
        <taxon>Spermatophyta</taxon>
        <taxon>Magnoliopsida</taxon>
        <taxon>Liliopsida</taxon>
        <taxon>Poales</taxon>
        <taxon>Poaceae</taxon>
        <taxon>BOP clade</taxon>
        <taxon>Oryzoideae</taxon>
        <taxon>Oryzeae</taxon>
        <taxon>Oryzinae</taxon>
        <taxon>Oryza</taxon>
    </lineage>
</organism>
<accession>A0A0D3G8D0</accession>
<sequence>MWLASRRIVRFPMGVVVNAYLRWSGSSGQQMSLTSNKEEYYPIKWHRMAYARALTVKLYSSLTTGPSMQSNHSRLLLVRVIEVGQMTHTSTFVNYYRRKLVPLPTNFLDGRRDVQAALKMSLTNASCKKYHL</sequence>